<sequence length="358" mass="40605">MSNKILPEAQAREKMASIIQESKRRFTVQNQKTGMLSFAAEARYALEKISNSKLLLKCDPETLKDSMVHLAAVGLSLNPASQQMALIPRWNTKKNSFDCTASPMYRGLMKLATDTGLINNITAEVVYEFEDDGFDVDLGSKPYLIHKPKFSSGTSERVIDLVDLDKNKMIAAYCIAHLKNSEWPHITVMDLSEVQAIAGASDAFNPRKEGKKPSGPWVYWCGEMVKKAVIRRASKQWPLSDDSRYQRLLLAIEADNRAETNEQRTEVRAEQIEAEMGELVTEEQVAQIKDLCSTQGLDHDTVYSNYSVNALSKIQMKYFDEIEEKLLDRQRRYNAAKEPKPDPIEDQLDSDTTRQELE</sequence>
<evidence type="ECO:0000256" key="1">
    <source>
        <dbReference type="SAM" id="MobiDB-lite"/>
    </source>
</evidence>
<feature type="compositionally biased region" description="Basic and acidic residues" evidence="1">
    <location>
        <begin position="330"/>
        <end position="343"/>
    </location>
</feature>
<dbReference type="EMBL" id="LAZR01000299">
    <property type="protein sequence ID" value="KKN76162.1"/>
    <property type="molecule type" value="Genomic_DNA"/>
</dbReference>
<accession>A0A0F9TMJ5</accession>
<gene>
    <name evidence="2" type="ORF">LCGC14_0373570</name>
</gene>
<evidence type="ECO:0000313" key="2">
    <source>
        <dbReference type="EMBL" id="KKN76162.1"/>
    </source>
</evidence>
<dbReference type="GO" id="GO:0006259">
    <property type="term" value="P:DNA metabolic process"/>
    <property type="evidence" value="ECO:0007669"/>
    <property type="project" value="InterPro"/>
</dbReference>
<feature type="region of interest" description="Disordered" evidence="1">
    <location>
        <begin position="330"/>
        <end position="358"/>
    </location>
</feature>
<proteinExistence type="predicted"/>
<organism evidence="2">
    <name type="scientific">marine sediment metagenome</name>
    <dbReference type="NCBI Taxonomy" id="412755"/>
    <lineage>
        <taxon>unclassified sequences</taxon>
        <taxon>metagenomes</taxon>
        <taxon>ecological metagenomes</taxon>
    </lineage>
</organism>
<dbReference type="InterPro" id="IPR004590">
    <property type="entry name" value="ssDNA_annealing_RecT"/>
</dbReference>
<comment type="caution">
    <text evidence="2">The sequence shown here is derived from an EMBL/GenBank/DDBJ whole genome shotgun (WGS) entry which is preliminary data.</text>
</comment>
<dbReference type="GO" id="GO:0003677">
    <property type="term" value="F:DNA binding"/>
    <property type="evidence" value="ECO:0007669"/>
    <property type="project" value="InterPro"/>
</dbReference>
<dbReference type="AlphaFoldDB" id="A0A0F9TMJ5"/>
<protein>
    <submittedName>
        <fullName evidence="2">Uncharacterized protein</fullName>
    </submittedName>
</protein>
<dbReference type="NCBIfam" id="TIGR00616">
    <property type="entry name" value="rect"/>
    <property type="match status" value="1"/>
</dbReference>
<name>A0A0F9TMJ5_9ZZZZ</name>
<dbReference type="InterPro" id="IPR018330">
    <property type="entry name" value="RecT_fam"/>
</dbReference>
<dbReference type="Pfam" id="PF03837">
    <property type="entry name" value="RecT"/>
    <property type="match status" value="1"/>
</dbReference>
<reference evidence="2" key="1">
    <citation type="journal article" date="2015" name="Nature">
        <title>Complex archaea that bridge the gap between prokaryotes and eukaryotes.</title>
        <authorList>
            <person name="Spang A."/>
            <person name="Saw J.H."/>
            <person name="Jorgensen S.L."/>
            <person name="Zaremba-Niedzwiedzka K."/>
            <person name="Martijn J."/>
            <person name="Lind A.E."/>
            <person name="van Eijk R."/>
            <person name="Schleper C."/>
            <person name="Guy L."/>
            <person name="Ettema T.J."/>
        </authorList>
    </citation>
    <scope>NUCLEOTIDE SEQUENCE</scope>
</reference>